<evidence type="ECO:0000313" key="3">
    <source>
        <dbReference type="EMBL" id="MDC3426229.1"/>
    </source>
</evidence>
<dbReference type="CDD" id="cd18720">
    <property type="entry name" value="PIN_YqxD-like"/>
    <property type="match status" value="1"/>
</dbReference>
<accession>A0A9X3WZN8</accession>
<dbReference type="PANTHER" id="PTHR35146">
    <property type="entry name" value="UPF0178 PROTEIN YAII"/>
    <property type="match status" value="1"/>
</dbReference>
<dbReference type="NCBIfam" id="NF001095">
    <property type="entry name" value="PRK00124.1"/>
    <property type="match status" value="1"/>
</dbReference>
<dbReference type="Proteomes" id="UP001145050">
    <property type="component" value="Unassembled WGS sequence"/>
</dbReference>
<reference evidence="3" key="1">
    <citation type="submission" date="2022-06" db="EMBL/GenBank/DDBJ databases">
        <title>Aquibacillus sp. a new bacterium isolated from soil saline samples.</title>
        <authorList>
            <person name="Galisteo C."/>
            <person name="De La Haba R."/>
            <person name="Sanchez-Porro C."/>
            <person name="Ventosa A."/>
        </authorList>
    </citation>
    <scope>NUCLEOTIDE SEQUENCE</scope>
    <source>
        <strain evidence="3">3ASR75-11</strain>
    </source>
</reference>
<comment type="similarity">
    <text evidence="1 2">Belongs to the UPF0178 family.</text>
</comment>
<name>A0A9X3WZN8_9BACI</name>
<organism evidence="3 4">
    <name type="scientific">Terrihalobacillus insolitus</name>
    <dbReference type="NCBI Taxonomy" id="2950438"/>
    <lineage>
        <taxon>Bacteria</taxon>
        <taxon>Bacillati</taxon>
        <taxon>Bacillota</taxon>
        <taxon>Bacilli</taxon>
        <taxon>Bacillales</taxon>
        <taxon>Bacillaceae</taxon>
        <taxon>Terrihalobacillus</taxon>
    </lineage>
</organism>
<proteinExistence type="inferred from homology"/>
<sequence>MNIYIDADACPVKEIVLEEAKKTNIPVTLVKSFSHFSPNEDTQGVTTIYVDTGADAADYRIMQLAKKGDIIITQDYGLASLALGKGCTVLHHKGFAYTKDNIDSLLTVRHYSAKARRGGHKTKGPKAMADIDREKFRELLVQKLS</sequence>
<comment type="caution">
    <text evidence="3">The sequence shown here is derived from an EMBL/GenBank/DDBJ whole genome shotgun (WGS) entry which is preliminary data.</text>
</comment>
<dbReference type="HAMAP" id="MF_00489">
    <property type="entry name" value="UPF0178"/>
    <property type="match status" value="1"/>
</dbReference>
<protein>
    <recommendedName>
        <fullName evidence="2">UPF0178 protein NC797_17175</fullName>
    </recommendedName>
</protein>
<dbReference type="PANTHER" id="PTHR35146:SF1">
    <property type="entry name" value="UPF0178 PROTEIN YAII"/>
    <property type="match status" value="1"/>
</dbReference>
<dbReference type="RefSeq" id="WP_272438054.1">
    <property type="nucleotide sequence ID" value="NZ_JAMQKB010000036.1"/>
</dbReference>
<dbReference type="Pfam" id="PF02639">
    <property type="entry name" value="DUF188"/>
    <property type="match status" value="1"/>
</dbReference>
<evidence type="ECO:0000313" key="4">
    <source>
        <dbReference type="Proteomes" id="UP001145050"/>
    </source>
</evidence>
<gene>
    <name evidence="3" type="ORF">NC797_17175</name>
</gene>
<evidence type="ECO:0000256" key="1">
    <source>
        <dbReference type="ARBA" id="ARBA00008522"/>
    </source>
</evidence>
<keyword evidence="4" id="KW-1185">Reference proteome</keyword>
<dbReference type="AlphaFoldDB" id="A0A9X3WZN8"/>
<evidence type="ECO:0000256" key="2">
    <source>
        <dbReference type="HAMAP-Rule" id="MF_00489"/>
    </source>
</evidence>
<dbReference type="InterPro" id="IPR003791">
    <property type="entry name" value="UPF0178"/>
</dbReference>
<dbReference type="EMBL" id="JAMQKB010000036">
    <property type="protein sequence ID" value="MDC3426229.1"/>
    <property type="molecule type" value="Genomic_DNA"/>
</dbReference>